<protein>
    <submittedName>
        <fullName evidence="2">Methyltransferase</fullName>
    </submittedName>
</protein>
<dbReference type="Pfam" id="PF08242">
    <property type="entry name" value="Methyltransf_12"/>
    <property type="match status" value="1"/>
</dbReference>
<keyword evidence="2" id="KW-0489">Methyltransferase</keyword>
<organism evidence="2 3">
    <name type="scientific">Mycolicibacterium gadium</name>
    <name type="common">Mycobacterium gadium</name>
    <dbReference type="NCBI Taxonomy" id="1794"/>
    <lineage>
        <taxon>Bacteria</taxon>
        <taxon>Bacillati</taxon>
        <taxon>Actinomycetota</taxon>
        <taxon>Actinomycetes</taxon>
        <taxon>Mycobacteriales</taxon>
        <taxon>Mycobacteriaceae</taxon>
        <taxon>Mycolicibacterium</taxon>
    </lineage>
</organism>
<gene>
    <name evidence="2" type="ORF">MGAD_06000</name>
</gene>
<dbReference type="SUPFAM" id="SSF53335">
    <property type="entry name" value="S-adenosyl-L-methionine-dependent methyltransferases"/>
    <property type="match status" value="1"/>
</dbReference>
<sequence>MKESQHRMTPPRPNPVEIRKGAAFYNARGLFIYNLYVLRFNNRFLWRCPRRRLLRHYDQHIRCNHLDVGPGTGWYLQHATFPCRNPSVTLLDLSPDSLATASRRLRKLSPVSVNADIYSPIPTDEKFDSVAANYVFHCIPGDWETKSSAIEHIAAVLSPDGVFFGSTILGQGVHHNRLGRRTMARFNASGTFHNQTDDLAGLQKALDTYFDQYTTTMVGKVALFSATRPRTAT</sequence>
<dbReference type="EMBL" id="AP022608">
    <property type="protein sequence ID" value="BBZ16265.1"/>
    <property type="molecule type" value="Genomic_DNA"/>
</dbReference>
<dbReference type="AlphaFoldDB" id="A0A7I7WHQ8"/>
<dbReference type="InterPro" id="IPR029063">
    <property type="entry name" value="SAM-dependent_MTases_sf"/>
</dbReference>
<reference evidence="2 3" key="1">
    <citation type="journal article" date="2019" name="Emerg. Microbes Infect.">
        <title>Comprehensive subspecies identification of 175 nontuberculous mycobacteria species based on 7547 genomic profiles.</title>
        <authorList>
            <person name="Matsumoto Y."/>
            <person name="Kinjo T."/>
            <person name="Motooka D."/>
            <person name="Nabeya D."/>
            <person name="Jung N."/>
            <person name="Uechi K."/>
            <person name="Horii T."/>
            <person name="Iida T."/>
            <person name="Fujita J."/>
            <person name="Nakamura S."/>
        </authorList>
    </citation>
    <scope>NUCLEOTIDE SEQUENCE [LARGE SCALE GENOMIC DNA]</scope>
    <source>
        <strain evidence="2 3">JCM 12688</strain>
    </source>
</reference>
<dbReference type="Gene3D" id="3.40.50.150">
    <property type="entry name" value="Vaccinia Virus protein VP39"/>
    <property type="match status" value="1"/>
</dbReference>
<evidence type="ECO:0000313" key="2">
    <source>
        <dbReference type="EMBL" id="BBZ16265.1"/>
    </source>
</evidence>
<evidence type="ECO:0000313" key="3">
    <source>
        <dbReference type="Proteomes" id="UP000466187"/>
    </source>
</evidence>
<dbReference type="KEGG" id="mgad:MGAD_06000"/>
<dbReference type="InterPro" id="IPR016584">
    <property type="entry name" value="MeTrfase_VrtF"/>
</dbReference>
<name>A0A7I7WHQ8_MYCGU</name>
<dbReference type="InterPro" id="IPR013217">
    <property type="entry name" value="Methyltransf_12"/>
</dbReference>
<proteinExistence type="predicted"/>
<dbReference type="InterPro" id="IPR050508">
    <property type="entry name" value="Methyltransf_Superfamily"/>
</dbReference>
<dbReference type="CDD" id="cd02440">
    <property type="entry name" value="AdoMet_MTases"/>
    <property type="match status" value="1"/>
</dbReference>
<dbReference type="PANTHER" id="PTHR42912:SF80">
    <property type="entry name" value="METHYLTRANSFERASE DOMAIN-CONTAINING PROTEIN"/>
    <property type="match status" value="1"/>
</dbReference>
<feature type="domain" description="Methyltransferase type 12" evidence="1">
    <location>
        <begin position="66"/>
        <end position="163"/>
    </location>
</feature>
<dbReference type="GO" id="GO:0008168">
    <property type="term" value="F:methyltransferase activity"/>
    <property type="evidence" value="ECO:0007669"/>
    <property type="project" value="UniProtKB-KW"/>
</dbReference>
<dbReference type="Proteomes" id="UP000466187">
    <property type="component" value="Chromosome"/>
</dbReference>
<keyword evidence="2" id="KW-0808">Transferase</keyword>
<dbReference type="PANTHER" id="PTHR42912">
    <property type="entry name" value="METHYLTRANSFERASE"/>
    <property type="match status" value="1"/>
</dbReference>
<accession>A0A7I7WHQ8</accession>
<evidence type="ECO:0000259" key="1">
    <source>
        <dbReference type="Pfam" id="PF08242"/>
    </source>
</evidence>
<dbReference type="PIRSF" id="PIRSF011491">
    <property type="entry name" value="Mtase_YbcY_prd"/>
    <property type="match status" value="1"/>
</dbReference>
<dbReference type="GO" id="GO:0032259">
    <property type="term" value="P:methylation"/>
    <property type="evidence" value="ECO:0007669"/>
    <property type="project" value="UniProtKB-KW"/>
</dbReference>